<protein>
    <submittedName>
        <fullName evidence="7">Ski2-like helicase</fullName>
    </submittedName>
</protein>
<dbReference type="InterPro" id="IPR014001">
    <property type="entry name" value="Helicase_ATP-bd"/>
</dbReference>
<dbReference type="EMBL" id="CYZF01000008">
    <property type="protein sequence ID" value="CUO92899.1"/>
    <property type="molecule type" value="Genomic_DNA"/>
</dbReference>
<keyword evidence="3 7" id="KW-0347">Helicase</keyword>
<dbReference type="InterPro" id="IPR050474">
    <property type="entry name" value="Hel308_SKI2-like"/>
</dbReference>
<dbReference type="SUPFAM" id="SSF52540">
    <property type="entry name" value="P-loop containing nucleoside triphosphate hydrolases"/>
    <property type="match status" value="1"/>
</dbReference>
<dbReference type="InterPro" id="IPR001650">
    <property type="entry name" value="Helicase_C-like"/>
</dbReference>
<dbReference type="GO" id="GO:0004386">
    <property type="term" value="F:helicase activity"/>
    <property type="evidence" value="ECO:0007669"/>
    <property type="project" value="UniProtKB-KW"/>
</dbReference>
<dbReference type="PANTHER" id="PTHR47961">
    <property type="entry name" value="DNA POLYMERASE THETA, PUTATIVE (AFU_ORTHOLOGUE AFUA_1G05260)-RELATED"/>
    <property type="match status" value="1"/>
</dbReference>
<dbReference type="Pfam" id="PF00271">
    <property type="entry name" value="Helicase_C"/>
    <property type="match status" value="1"/>
</dbReference>
<evidence type="ECO:0000256" key="3">
    <source>
        <dbReference type="ARBA" id="ARBA00022806"/>
    </source>
</evidence>
<proteinExistence type="predicted"/>
<dbReference type="PROSITE" id="PS51194">
    <property type="entry name" value="HELICASE_CTER"/>
    <property type="match status" value="1"/>
</dbReference>
<dbReference type="PROSITE" id="PS51192">
    <property type="entry name" value="HELICASE_ATP_BIND_1"/>
    <property type="match status" value="1"/>
</dbReference>
<accession>A0A174J719</accession>
<sequence length="1025" mass="116800">MYNFVTEELIKKIPHVEGFTEELLPVTLTKIYAQIISLSAKYEDGEIPFDLEVLQSDGKKLNILSNTLELYLFANSQTDKRKSMAFVAATARKLLFKIKEVHEDEVLDLNYIPSDLYASLLYVISGNFADAQEVAEGFCVRREADQYVKKLYNSIKLLVSGNLHELQSLTINEPKEYNDLQQYTEWLLWKELVTGIKQFSISLLGKKAYTINSFLKVRELSVYEDKLIALRDVYVAPYILSTLFILSCEEMWSHAVINVSTPIGVKKKSWQEALKKQAVVRPFLWENHLDAISKGILNVGVSSMITYPTGAGKTTLSELKIASCLLADKRVIYLVPTHALENQVNNSLNKLTERMNMSIRNRDAEFSWFEEEEEDSTIMVMTPERCLALLCLNPEKLNNVGLVVFDEFHLVNGNFDDKRANDAMTLVVELLDIIPKADYFFVSAMVRNGADVAGWIKSVTGRECVLLDNPWKPTCQLQGCLVYNEEEINRLRKIITVSKSKNKSKNPTVALQRMLKVNPHCIFSLKSTWDDVNKANYCLVELTGRDIHLKANSEWKLSANYNYVAAEVASRYAAIHYKTIIFATTKPVDANSIRNHINELLKGKNVDWIKRYESEKYNAITMELGGEKYSYLFESNSATVHHGNLLPEERIISEHYFKSKDGVNVLVATPTLAQGINLPADIVLIAGDKRFDGNSMEQIKAHEILNAAGRAGRAGFRSHGTAILIPSIIATYLDNVVKGNWMTVRDEIFSKGDRCLDIKDPLADYFNAEINVDSDLILNHFKSDVADVKRKYGKTFYAYQMSVKGRATEFNTHLDAMVGNWVENVEQPKWLSVLSAKTSVDQDLLMVFYESINVPFIANLDSQNVLYILGHLLSVMKENMELMDKFFSSSINAENARKFVLSKDINIWTESGIKKFFTLVEMYVKGLSLLEIEQTMECKQDKKLLHARQFVLKIIPDVSYTCGAFVQVLIEKLNLHEENSDLPTDIKVFASCIKEGVLTYEMLKEKYNKKYMRVECHYKCRKTKT</sequence>
<feature type="domain" description="Helicase ATP-binding" evidence="5">
    <location>
        <begin position="294"/>
        <end position="464"/>
    </location>
</feature>
<evidence type="ECO:0000313" key="8">
    <source>
        <dbReference type="Proteomes" id="UP000095419"/>
    </source>
</evidence>
<evidence type="ECO:0000259" key="6">
    <source>
        <dbReference type="PROSITE" id="PS51194"/>
    </source>
</evidence>
<evidence type="ECO:0000313" key="7">
    <source>
        <dbReference type="EMBL" id="CUO92899.1"/>
    </source>
</evidence>
<organism evidence="7 8">
    <name type="scientific">Bacteroides uniformis</name>
    <dbReference type="NCBI Taxonomy" id="820"/>
    <lineage>
        <taxon>Bacteria</taxon>
        <taxon>Pseudomonadati</taxon>
        <taxon>Bacteroidota</taxon>
        <taxon>Bacteroidia</taxon>
        <taxon>Bacteroidales</taxon>
        <taxon>Bacteroidaceae</taxon>
        <taxon>Bacteroides</taxon>
    </lineage>
</organism>
<keyword evidence="2" id="KW-0378">Hydrolase</keyword>
<dbReference type="SMART" id="SM00490">
    <property type="entry name" value="HELICc"/>
    <property type="match status" value="1"/>
</dbReference>
<dbReference type="RefSeq" id="WP_057088904.1">
    <property type="nucleotide sequence ID" value="NZ_CYZF01000008.1"/>
</dbReference>
<gene>
    <name evidence="7" type="ORF">ERS417307_02738</name>
</gene>
<dbReference type="Pfam" id="PF00270">
    <property type="entry name" value="DEAD"/>
    <property type="match status" value="1"/>
</dbReference>
<dbReference type="InterPro" id="IPR011545">
    <property type="entry name" value="DEAD/DEAH_box_helicase_dom"/>
</dbReference>
<keyword evidence="1" id="KW-0547">Nucleotide-binding</keyword>
<evidence type="ECO:0000256" key="4">
    <source>
        <dbReference type="ARBA" id="ARBA00022840"/>
    </source>
</evidence>
<dbReference type="GO" id="GO:0005524">
    <property type="term" value="F:ATP binding"/>
    <property type="evidence" value="ECO:0007669"/>
    <property type="project" value="UniProtKB-KW"/>
</dbReference>
<evidence type="ECO:0000259" key="5">
    <source>
        <dbReference type="PROSITE" id="PS51192"/>
    </source>
</evidence>
<dbReference type="Gene3D" id="3.40.50.300">
    <property type="entry name" value="P-loop containing nucleotide triphosphate hydrolases"/>
    <property type="match status" value="2"/>
</dbReference>
<dbReference type="SMART" id="SM00487">
    <property type="entry name" value="DEXDc"/>
    <property type="match status" value="1"/>
</dbReference>
<keyword evidence="4" id="KW-0067">ATP-binding</keyword>
<dbReference type="InterPro" id="IPR027417">
    <property type="entry name" value="P-loop_NTPase"/>
</dbReference>
<name>A0A174J719_BACUN</name>
<dbReference type="GO" id="GO:0016787">
    <property type="term" value="F:hydrolase activity"/>
    <property type="evidence" value="ECO:0007669"/>
    <property type="project" value="UniProtKB-KW"/>
</dbReference>
<dbReference type="GO" id="GO:0003676">
    <property type="term" value="F:nucleic acid binding"/>
    <property type="evidence" value="ECO:0007669"/>
    <property type="project" value="InterPro"/>
</dbReference>
<dbReference type="AlphaFoldDB" id="A0A174J719"/>
<dbReference type="Proteomes" id="UP000095419">
    <property type="component" value="Unassembled WGS sequence"/>
</dbReference>
<reference evidence="7 8" key="1">
    <citation type="submission" date="2015-09" db="EMBL/GenBank/DDBJ databases">
        <authorList>
            <consortium name="Pathogen Informatics"/>
        </authorList>
    </citation>
    <scope>NUCLEOTIDE SEQUENCE [LARGE SCALE GENOMIC DNA]</scope>
    <source>
        <strain evidence="7 8">2789STDY5608791</strain>
    </source>
</reference>
<evidence type="ECO:0000256" key="1">
    <source>
        <dbReference type="ARBA" id="ARBA00022741"/>
    </source>
</evidence>
<feature type="domain" description="Helicase C-terminal" evidence="6">
    <location>
        <begin position="567"/>
        <end position="757"/>
    </location>
</feature>
<evidence type="ECO:0000256" key="2">
    <source>
        <dbReference type="ARBA" id="ARBA00022801"/>
    </source>
</evidence>
<dbReference type="PANTHER" id="PTHR47961:SF6">
    <property type="entry name" value="DNA-DIRECTED DNA POLYMERASE"/>
    <property type="match status" value="1"/>
</dbReference>